<evidence type="ECO:0000256" key="1">
    <source>
        <dbReference type="SAM" id="MobiDB-lite"/>
    </source>
</evidence>
<accession>A0A4Y7LFT7</accession>
<feature type="region of interest" description="Disordered" evidence="1">
    <location>
        <begin position="575"/>
        <end position="610"/>
    </location>
</feature>
<sequence length="903" mass="99078">MEVGCSSSNSSMNPWKSSTNWVVTHGSLDNSISFETPLTHIDDEFTLESTNIPKDQLQLISPPSTDSGPCEITISFGQQHQIQQVYLRSTARVYEIYYSTDRKSNNEYLCTVKCSAAANEDGSLIPCDIREANGVQPEEPLETVEVPTYKIKSNSSQSTNEDDWVDVKTPVSPFLVNSMLNKTNENTETNTQEFYEATAEITDGEPCSSITLRLLSLQTQGCTHLGEIYIFGEPVDPDESEIRVGGPLQNSTGSSLMAMLVPTLLQLSKSGSTAQEKSTSDKKGSKVVDSLGTHNERVKPEEVQSSIPDGRERKFVEASRRNSDLEQVESSKQIPGTSRGSDFLNEEKDQPYGRIEKILDHLVARVIRMENFCLRFEEKMLIPISSIDSRLERLEKQLEVLTVRSQFSEFNPGTRFRAPEFLDGESPLHSIYSDGHKPFTRITAPEFSGCESLSNSMCDDGKDEQLPKGSESASKNIEFMRKKALELSNNEFDPRTPIKHGVIDDHKVRGLESAPDVLDNECESKNSVGGGGTTVHNSRGVESGDHKNIGETFSPIEDAYVSSVLPQSCPGLVITAPEFSSDSSEGGDGENGDDRNYSEVSVSDEKSFSITKKPSLSVDDALASALAGFLSATSAPSPKTNQTLEPPSEATCENEKSEFAPTITSESAADQGTSSVGIYRTEVENSSDSASCLPSQGKELKMAVEVTSETNLDLCPVQTPIYEDWFTDPNYESQTSNQFETCWNLDDVKICTKNVDFSRLDTVMPLEGGHANGNNILEPTYSSAVDFELPILEVNFVPLKNSKAKSPLEALLGEDAVQSEEQDSHAKYSSDADDDDSDKAVGKTRTLSMKDEKSHTPSGDFQPFCLMAADDHSEQTFFQNEETLENIEDSLECGNGEPFSSLV</sequence>
<dbReference type="AlphaFoldDB" id="A0A4Y7LFT7"/>
<feature type="compositionally biased region" description="Basic and acidic residues" evidence="1">
    <location>
        <begin position="309"/>
        <end position="324"/>
    </location>
</feature>
<dbReference type="EMBL" id="CM010725">
    <property type="protein sequence ID" value="RZC83035.1"/>
    <property type="molecule type" value="Genomic_DNA"/>
</dbReference>
<dbReference type="PANTHER" id="PTHR37261:SF1">
    <property type="entry name" value="40S RIBOSOMAL PROTEIN S27"/>
    <property type="match status" value="1"/>
</dbReference>
<evidence type="ECO:0000313" key="3">
    <source>
        <dbReference type="Proteomes" id="UP000316621"/>
    </source>
</evidence>
<feature type="region of interest" description="Disordered" evidence="1">
    <location>
        <begin position="271"/>
        <end position="347"/>
    </location>
</feature>
<feature type="region of interest" description="Disordered" evidence="1">
    <location>
        <begin position="816"/>
        <end position="841"/>
    </location>
</feature>
<evidence type="ECO:0000313" key="2">
    <source>
        <dbReference type="EMBL" id="RZC83035.1"/>
    </source>
</evidence>
<gene>
    <name evidence="2" type="ORF">C5167_045820</name>
</gene>
<dbReference type="Gramene" id="RZC83035">
    <property type="protein sequence ID" value="RZC83035"/>
    <property type="gene ID" value="C5167_045820"/>
</dbReference>
<dbReference type="OMA" id="THIDDEF"/>
<dbReference type="PANTHER" id="PTHR37261">
    <property type="entry name" value="40S RIBOSOMAL PROTEIN S27"/>
    <property type="match status" value="1"/>
</dbReference>
<proteinExistence type="predicted"/>
<organism evidence="2 3">
    <name type="scientific">Papaver somniferum</name>
    <name type="common">Opium poppy</name>
    <dbReference type="NCBI Taxonomy" id="3469"/>
    <lineage>
        <taxon>Eukaryota</taxon>
        <taxon>Viridiplantae</taxon>
        <taxon>Streptophyta</taxon>
        <taxon>Embryophyta</taxon>
        <taxon>Tracheophyta</taxon>
        <taxon>Spermatophyta</taxon>
        <taxon>Magnoliopsida</taxon>
        <taxon>Ranunculales</taxon>
        <taxon>Papaveraceae</taxon>
        <taxon>Papaveroideae</taxon>
        <taxon>Papaver</taxon>
    </lineage>
</organism>
<protein>
    <submittedName>
        <fullName evidence="2">Uncharacterized protein</fullName>
    </submittedName>
</protein>
<dbReference type="OrthoDB" id="1939758at2759"/>
<name>A0A4Y7LFT7_PAPSO</name>
<keyword evidence="3" id="KW-1185">Reference proteome</keyword>
<feature type="compositionally biased region" description="Basic and acidic residues" evidence="1">
    <location>
        <begin position="592"/>
        <end position="607"/>
    </location>
</feature>
<feature type="compositionally biased region" description="Polar residues" evidence="1">
    <location>
        <begin position="328"/>
        <end position="340"/>
    </location>
</feature>
<dbReference type="Proteomes" id="UP000316621">
    <property type="component" value="Chromosome 11"/>
</dbReference>
<reference evidence="2 3" key="1">
    <citation type="journal article" date="2018" name="Science">
        <title>The opium poppy genome and morphinan production.</title>
        <authorList>
            <person name="Guo L."/>
            <person name="Winzer T."/>
            <person name="Yang X."/>
            <person name="Li Y."/>
            <person name="Ning Z."/>
            <person name="He Z."/>
            <person name="Teodor R."/>
            <person name="Lu Y."/>
            <person name="Bowser T.A."/>
            <person name="Graham I.A."/>
            <person name="Ye K."/>
        </authorList>
    </citation>
    <scope>NUCLEOTIDE SEQUENCE [LARGE SCALE GENOMIC DNA]</scope>
    <source>
        <strain evidence="3">cv. HN1</strain>
        <tissue evidence="2">Leaves</tissue>
    </source>
</reference>
<feature type="region of interest" description="Disordered" evidence="1">
    <location>
        <begin position="524"/>
        <end position="546"/>
    </location>
</feature>